<dbReference type="PANTHER" id="PTHR23159">
    <property type="entry name" value="CENTROSOMAL PROTEIN 2"/>
    <property type="match status" value="1"/>
</dbReference>
<evidence type="ECO:0000256" key="1">
    <source>
        <dbReference type="SAM" id="Coils"/>
    </source>
</evidence>
<feature type="compositionally biased region" description="Low complexity" evidence="2">
    <location>
        <begin position="611"/>
        <end position="624"/>
    </location>
</feature>
<feature type="region of interest" description="Disordered" evidence="2">
    <location>
        <begin position="673"/>
        <end position="716"/>
    </location>
</feature>
<dbReference type="Proteomes" id="UP000239156">
    <property type="component" value="Unassembled WGS sequence"/>
</dbReference>
<feature type="coiled-coil region" evidence="1">
    <location>
        <begin position="1091"/>
        <end position="1146"/>
    </location>
</feature>
<reference evidence="3" key="1">
    <citation type="submission" date="2017-12" db="EMBL/GenBank/DDBJ databases">
        <title>Gene loss provides genomic basis for host adaptation in cereal stripe rust fungi.</title>
        <authorList>
            <person name="Xia C."/>
        </authorList>
    </citation>
    <scope>NUCLEOTIDE SEQUENCE [LARGE SCALE GENOMIC DNA]</scope>
    <source>
        <strain evidence="3">93-210</strain>
    </source>
</reference>
<gene>
    <name evidence="3" type="ORF">PSTT_15108</name>
</gene>
<sequence>MMGMETEPQELTVEMKRRQGRFRSTSSFTNSTRVNLRPGGGRAAVKNLIIRLAYFPRDHSPIKNEFDSSPDDRHHQNVPLPRQAEMTPFSGFAIGDDSNPMVEGSSRRLSSCSGSEYSCASQKQGQLVIAKSSGISRKFNSAHLNLSLLGAPQDQAHYLEMMARKLRTELARVRDSTTFTDLSNSLQTLSTIERELASKFESPTPNHSRVSRHFTQLQVVYDQAFSKISEAVSGEAGSHSDLSFIKSTLEGSIDEIAKEYEMFILSLEAQLNNVAVTPTQPNMKKEILPLSIGVKNLSKSSFSPSANRKELSKQREERLAQQLQIRSSGVASKDVLPDEYHLRLDQRSDRATEAEMEKSKGGKCGDLTNALELVESKQDKMTMGVNKAHWEIGSESQEGELQVLHAATVEELEQVRAQYLSTLKDLDEMTTKQEQARLRAQSPSSLNRRPSLASLTNSYSTPSINPAAFSSSPVLFSPVLFSPLRSPVPPRGSPLVSQRSFGRQDSGRPKNALEEDEELLETISVGDHTEQLRIEEEIFETLLPREGSFNRPVSVRSPNARDIGPIKLKRTYSNSRTSTLQPLALPLMRSSSLSLSQVSLLQARIRPLNSPSPRSSGAGFSSSFKLESKNDHQAPQDVEQSRESLEKEVLQLQQALKEREEEIRVLESEIQQAPRLRDTLTSSPKSDWHNDRSSSNGYARISISQIPPSDAGGGRQSIAASCCHLHENKEDNFLPSAISCEICQALPGDPHPNPNDISDHIKNLNVLMRSMAKKESVFLEDIRTLKSQLASTEGKFQDLVKLSADQVMNMSSEIEALHERLKISKHLILASLEVRWQAKLKAELTAQADLIWAQSDNQQGNLVKTQIKSFQLKSSRDRDGFNNEIGRLTRAHSEEIIKLKEEMNTSLEVAKTDFSNRIQELELLHAQKLVQLTSSTPLATCRGVNAHEVETWQIEKNQLESRNYELENEKLYLTSEHEMRLEQLKLQHARDVSELERRIQMHTLKEARRSDQPQILPRQNYPTLARSVGSSDVHSGRDSPAVSVGANSMIDSAVLELGVTKQMDDEGSVISKLAKKLAHCEGNLKANISAVAHLEDALNDVEQDLRRSKMQMSSLVQERDKLSTHNQKLKMELDESNAEIVKIKRDLRDEKT</sequence>
<protein>
    <submittedName>
        <fullName evidence="3">Uncharacterized protein</fullName>
    </submittedName>
</protein>
<feature type="region of interest" description="Disordered" evidence="2">
    <location>
        <begin position="432"/>
        <end position="454"/>
    </location>
</feature>
<feature type="compositionally biased region" description="Basic and acidic residues" evidence="2">
    <location>
        <begin position="626"/>
        <end position="646"/>
    </location>
</feature>
<evidence type="ECO:0000256" key="2">
    <source>
        <dbReference type="SAM" id="MobiDB-lite"/>
    </source>
</evidence>
<feature type="compositionally biased region" description="Polar residues" evidence="2">
    <location>
        <begin position="441"/>
        <end position="454"/>
    </location>
</feature>
<evidence type="ECO:0000313" key="4">
    <source>
        <dbReference type="Proteomes" id="UP000239156"/>
    </source>
</evidence>
<dbReference type="AlphaFoldDB" id="A0A2S4UJE6"/>
<feature type="compositionally biased region" description="Polar residues" evidence="2">
    <location>
        <begin position="693"/>
        <end position="707"/>
    </location>
</feature>
<dbReference type="VEuPathDB" id="FungiDB:PSTT_15108"/>
<feature type="non-terminal residue" evidence="3">
    <location>
        <position position="1152"/>
    </location>
</feature>
<dbReference type="PANTHER" id="PTHR23159:SF31">
    <property type="entry name" value="CENTROSOME-ASSOCIATED PROTEIN CEP250 ISOFORM X1"/>
    <property type="match status" value="1"/>
</dbReference>
<proteinExistence type="predicted"/>
<feature type="region of interest" description="Disordered" evidence="2">
    <location>
        <begin position="607"/>
        <end position="646"/>
    </location>
</feature>
<dbReference type="EMBL" id="PKSL01000264">
    <property type="protein sequence ID" value="POV97356.1"/>
    <property type="molecule type" value="Genomic_DNA"/>
</dbReference>
<keyword evidence="4" id="KW-1185">Reference proteome</keyword>
<evidence type="ECO:0000313" key="3">
    <source>
        <dbReference type="EMBL" id="POV97356.1"/>
    </source>
</evidence>
<organism evidence="3 4">
    <name type="scientific">Puccinia striiformis</name>
    <dbReference type="NCBI Taxonomy" id="27350"/>
    <lineage>
        <taxon>Eukaryota</taxon>
        <taxon>Fungi</taxon>
        <taxon>Dikarya</taxon>
        <taxon>Basidiomycota</taxon>
        <taxon>Pucciniomycotina</taxon>
        <taxon>Pucciniomycetes</taxon>
        <taxon>Pucciniales</taxon>
        <taxon>Pucciniaceae</taxon>
        <taxon>Puccinia</taxon>
    </lineage>
</organism>
<name>A0A2S4UJE6_9BASI</name>
<accession>A0A2S4UJE6</accession>
<comment type="caution">
    <text evidence="3">The sequence shown here is derived from an EMBL/GenBank/DDBJ whole genome shotgun (WGS) entry which is preliminary data.</text>
</comment>
<feature type="region of interest" description="Disordered" evidence="2">
    <location>
        <begin position="487"/>
        <end position="515"/>
    </location>
</feature>
<keyword evidence="1" id="KW-0175">Coiled coil</keyword>